<comment type="subcellular location">
    <subcellularLocation>
        <location evidence="1 7">Cell membrane</location>
        <topology evidence="1 7">Multi-pass membrane protein</topology>
    </subcellularLocation>
</comment>
<name>A0A1I3KSY0_9SPIR</name>
<dbReference type="Proteomes" id="UP000182737">
    <property type="component" value="Unassembled WGS sequence"/>
</dbReference>
<dbReference type="GO" id="GO:0005886">
    <property type="term" value="C:plasma membrane"/>
    <property type="evidence" value="ECO:0007669"/>
    <property type="project" value="UniProtKB-SubCell"/>
</dbReference>
<feature type="transmembrane region" description="Helical" evidence="7">
    <location>
        <begin position="154"/>
        <end position="172"/>
    </location>
</feature>
<dbReference type="Pfam" id="PF00528">
    <property type="entry name" value="BPD_transp_1"/>
    <property type="match status" value="1"/>
</dbReference>
<evidence type="ECO:0000256" key="4">
    <source>
        <dbReference type="ARBA" id="ARBA00022692"/>
    </source>
</evidence>
<feature type="transmembrane region" description="Helical" evidence="7">
    <location>
        <begin position="81"/>
        <end position="109"/>
    </location>
</feature>
<evidence type="ECO:0000256" key="6">
    <source>
        <dbReference type="ARBA" id="ARBA00023136"/>
    </source>
</evidence>
<comment type="similarity">
    <text evidence="7">Belongs to the binding-protein-dependent transport system permease family.</text>
</comment>
<evidence type="ECO:0000313" key="9">
    <source>
        <dbReference type="EMBL" id="SFI75458.1"/>
    </source>
</evidence>
<dbReference type="SUPFAM" id="SSF161098">
    <property type="entry name" value="MetI-like"/>
    <property type="match status" value="1"/>
</dbReference>
<evidence type="ECO:0000256" key="5">
    <source>
        <dbReference type="ARBA" id="ARBA00022989"/>
    </source>
</evidence>
<feature type="transmembrane region" description="Helical" evidence="7">
    <location>
        <begin position="193"/>
        <end position="218"/>
    </location>
</feature>
<evidence type="ECO:0000256" key="2">
    <source>
        <dbReference type="ARBA" id="ARBA00022448"/>
    </source>
</evidence>
<dbReference type="EMBL" id="FORI01000005">
    <property type="protein sequence ID" value="SFI75458.1"/>
    <property type="molecule type" value="Genomic_DNA"/>
</dbReference>
<feature type="transmembrane region" description="Helical" evidence="7">
    <location>
        <begin position="20"/>
        <end position="42"/>
    </location>
</feature>
<feature type="domain" description="ABC transmembrane type-1" evidence="8">
    <location>
        <begin position="85"/>
        <end position="298"/>
    </location>
</feature>
<organism evidence="9 10">
    <name type="scientific">Treponema bryantii</name>
    <dbReference type="NCBI Taxonomy" id="163"/>
    <lineage>
        <taxon>Bacteria</taxon>
        <taxon>Pseudomonadati</taxon>
        <taxon>Spirochaetota</taxon>
        <taxon>Spirochaetia</taxon>
        <taxon>Spirochaetales</taxon>
        <taxon>Treponemataceae</taxon>
        <taxon>Treponema</taxon>
    </lineage>
</organism>
<gene>
    <name evidence="9" type="ORF">SAMN04487775_105141</name>
</gene>
<keyword evidence="10" id="KW-1185">Reference proteome</keyword>
<keyword evidence="5 7" id="KW-1133">Transmembrane helix</keyword>
<dbReference type="CDD" id="cd06261">
    <property type="entry name" value="TM_PBP2"/>
    <property type="match status" value="1"/>
</dbReference>
<dbReference type="Gene3D" id="1.10.3720.10">
    <property type="entry name" value="MetI-like"/>
    <property type="match status" value="1"/>
</dbReference>
<accession>A0A1I3KSY0</accession>
<dbReference type="PANTHER" id="PTHR43744">
    <property type="entry name" value="ABC TRANSPORTER PERMEASE PROTEIN MG189-RELATED-RELATED"/>
    <property type="match status" value="1"/>
</dbReference>
<evidence type="ECO:0000256" key="3">
    <source>
        <dbReference type="ARBA" id="ARBA00022475"/>
    </source>
</evidence>
<keyword evidence="4 7" id="KW-0812">Transmembrane</keyword>
<dbReference type="PROSITE" id="PS50928">
    <property type="entry name" value="ABC_TM1"/>
    <property type="match status" value="1"/>
</dbReference>
<dbReference type="InterPro" id="IPR000515">
    <property type="entry name" value="MetI-like"/>
</dbReference>
<sequence>MMDKKNQYYSARRNTMISNIIFDVIIYIVLAFVVVVTVYPFWNTIAISLNDGLDSLTGGIKLLPRKFTWKNYANLFTTDRIFHAGIISVTRTILQTVFSVFCTTMLAYALSRKEFVMRKPLTTILVISMYVNAGLIPGYMLIKNLHLLGKYAVYIVPALVDVFNFILVRTYINGLPDSFVESARIDGANEFRIFIQIIWPLIVPSIAMVSLFTAVGAWNSWFDTYLYCSNKPKLHSLQYVLMSILQASQNQSANANDANAMAVAAGAGASTTSVTPISTRSAITVVATLPILVVYPFVQKYFVVGMTIGGVKE</sequence>
<reference evidence="10" key="1">
    <citation type="submission" date="2016-10" db="EMBL/GenBank/DDBJ databases">
        <authorList>
            <person name="Varghese N."/>
            <person name="Submissions S."/>
        </authorList>
    </citation>
    <scope>NUCLEOTIDE SEQUENCE [LARGE SCALE GENOMIC DNA]</scope>
    <source>
        <strain evidence="10">XBD1002</strain>
    </source>
</reference>
<evidence type="ECO:0000256" key="7">
    <source>
        <dbReference type="RuleBase" id="RU363032"/>
    </source>
</evidence>
<feature type="transmembrane region" description="Helical" evidence="7">
    <location>
        <begin position="281"/>
        <end position="298"/>
    </location>
</feature>
<dbReference type="AlphaFoldDB" id="A0A1I3KSY0"/>
<evidence type="ECO:0000256" key="1">
    <source>
        <dbReference type="ARBA" id="ARBA00004651"/>
    </source>
</evidence>
<evidence type="ECO:0000259" key="8">
    <source>
        <dbReference type="PROSITE" id="PS50928"/>
    </source>
</evidence>
<protein>
    <submittedName>
        <fullName evidence="9">Putative aldouronate transport system permease protein</fullName>
    </submittedName>
</protein>
<dbReference type="GO" id="GO:0055085">
    <property type="term" value="P:transmembrane transport"/>
    <property type="evidence" value="ECO:0007669"/>
    <property type="project" value="InterPro"/>
</dbReference>
<feature type="transmembrane region" description="Helical" evidence="7">
    <location>
        <begin position="121"/>
        <end position="142"/>
    </location>
</feature>
<evidence type="ECO:0000313" key="10">
    <source>
        <dbReference type="Proteomes" id="UP000182737"/>
    </source>
</evidence>
<proteinExistence type="inferred from homology"/>
<dbReference type="InterPro" id="IPR035906">
    <property type="entry name" value="MetI-like_sf"/>
</dbReference>
<keyword evidence="3" id="KW-1003">Cell membrane</keyword>
<keyword evidence="2 7" id="KW-0813">Transport</keyword>
<dbReference type="RefSeq" id="WP_218150245.1">
    <property type="nucleotide sequence ID" value="NZ_FORI01000005.1"/>
</dbReference>
<dbReference type="PANTHER" id="PTHR43744:SF9">
    <property type="entry name" value="POLYGALACTURONAN_RHAMNOGALACTURONAN TRANSPORT SYSTEM PERMEASE PROTEIN YTCP"/>
    <property type="match status" value="1"/>
</dbReference>
<keyword evidence="6 7" id="KW-0472">Membrane</keyword>